<gene>
    <name evidence="6" type="ORF">QRT05_01280</name>
</gene>
<protein>
    <submittedName>
        <fullName evidence="6">Gfo/Idh/MocA family oxidoreductase</fullName>
    </submittedName>
</protein>
<proteinExistence type="inferred from homology"/>
<dbReference type="Pfam" id="PF22725">
    <property type="entry name" value="GFO_IDH_MocA_C3"/>
    <property type="match status" value="1"/>
</dbReference>
<accession>A0ABT7S2W7</accession>
<evidence type="ECO:0000313" key="7">
    <source>
        <dbReference type="Proteomes" id="UP001321453"/>
    </source>
</evidence>
<organism evidence="6 7">
    <name type="scientific">Cellulomonas edaphi</name>
    <dbReference type="NCBI Taxonomy" id="3053468"/>
    <lineage>
        <taxon>Bacteria</taxon>
        <taxon>Bacillati</taxon>
        <taxon>Actinomycetota</taxon>
        <taxon>Actinomycetes</taxon>
        <taxon>Micrococcales</taxon>
        <taxon>Cellulomonadaceae</taxon>
        <taxon>Cellulomonas</taxon>
    </lineage>
</organism>
<keyword evidence="2" id="KW-0560">Oxidoreductase</keyword>
<keyword evidence="7" id="KW-1185">Reference proteome</keyword>
<comment type="caution">
    <text evidence="6">The sequence shown here is derived from an EMBL/GenBank/DDBJ whole genome shotgun (WGS) entry which is preliminary data.</text>
</comment>
<feature type="domain" description="GFO/IDH/MocA-like oxidoreductase" evidence="5">
    <location>
        <begin position="138"/>
        <end position="253"/>
    </location>
</feature>
<feature type="domain" description="Gfo/Idh/MocA-like oxidoreductase N-terminal" evidence="4">
    <location>
        <begin position="11"/>
        <end position="127"/>
    </location>
</feature>
<dbReference type="SUPFAM" id="SSF51735">
    <property type="entry name" value="NAD(P)-binding Rossmann-fold domains"/>
    <property type="match status" value="1"/>
</dbReference>
<evidence type="ECO:0000259" key="4">
    <source>
        <dbReference type="Pfam" id="PF01408"/>
    </source>
</evidence>
<dbReference type="InterPro" id="IPR036291">
    <property type="entry name" value="NAD(P)-bd_dom_sf"/>
</dbReference>
<evidence type="ECO:0000256" key="3">
    <source>
        <dbReference type="ARBA" id="ARBA00023027"/>
    </source>
</evidence>
<evidence type="ECO:0000256" key="2">
    <source>
        <dbReference type="ARBA" id="ARBA00023002"/>
    </source>
</evidence>
<name>A0ABT7S2W7_9CELL</name>
<dbReference type="InterPro" id="IPR000683">
    <property type="entry name" value="Gfo/Idh/MocA-like_OxRdtase_N"/>
</dbReference>
<reference evidence="6 7" key="1">
    <citation type="submission" date="2023-06" db="EMBL/GenBank/DDBJ databases">
        <title>Cellulomonas sp. MW9 Whole genome sequence.</title>
        <authorList>
            <person name="Park S."/>
        </authorList>
    </citation>
    <scope>NUCLEOTIDE SEQUENCE [LARGE SCALE GENOMIC DNA]</scope>
    <source>
        <strain evidence="6 7">MW9</strain>
    </source>
</reference>
<dbReference type="Pfam" id="PF01408">
    <property type="entry name" value="GFO_IDH_MocA"/>
    <property type="match status" value="1"/>
</dbReference>
<dbReference type="PANTHER" id="PTHR22604">
    <property type="entry name" value="OXIDOREDUCTASES"/>
    <property type="match status" value="1"/>
</dbReference>
<evidence type="ECO:0000259" key="5">
    <source>
        <dbReference type="Pfam" id="PF22725"/>
    </source>
</evidence>
<dbReference type="Gene3D" id="3.30.360.10">
    <property type="entry name" value="Dihydrodipicolinate Reductase, domain 2"/>
    <property type="match status" value="1"/>
</dbReference>
<comment type="similarity">
    <text evidence="1">Belongs to the Gfo/Idh/MocA family.</text>
</comment>
<evidence type="ECO:0000313" key="6">
    <source>
        <dbReference type="EMBL" id="MDM7829952.1"/>
    </source>
</evidence>
<sequence>MPAAISDDRPVRWGVLGAGSIAGTVCSDLRLTSGNVVTAVAARDADRAAAFAAEHGAARSYGSYEDLVTDDEVDVVYVATTHPNHHRQALLAIEAGKSVLVEKPVCLHAAQAREVFDAARAADVFAMEAMWTRANPLVRKAQQLAADGTIGEVRHVRASFGIGVPFDPTSRLYDLANGGGALLDLGVYPITIASLFVGLPDRATWSGTLSPTGSDETVAVQWTAAGRPTAQLMFSAAVVMSNDTVIGGTEGFLRLESPGHRPSGLTVSVGGEERRIEDPLAGHGAGYTPQVEEVERCLRAGLLESPLVPHADTVAIQELMDEGLAALGVVYPQDR</sequence>
<evidence type="ECO:0000256" key="1">
    <source>
        <dbReference type="ARBA" id="ARBA00010928"/>
    </source>
</evidence>
<dbReference type="SUPFAM" id="SSF55347">
    <property type="entry name" value="Glyceraldehyde-3-phosphate dehydrogenase-like, C-terminal domain"/>
    <property type="match status" value="1"/>
</dbReference>
<dbReference type="Gene3D" id="3.40.50.720">
    <property type="entry name" value="NAD(P)-binding Rossmann-like Domain"/>
    <property type="match status" value="1"/>
</dbReference>
<keyword evidence="3" id="KW-0520">NAD</keyword>
<dbReference type="InterPro" id="IPR050984">
    <property type="entry name" value="Gfo/Idh/MocA_domain"/>
</dbReference>
<dbReference type="Proteomes" id="UP001321453">
    <property type="component" value="Unassembled WGS sequence"/>
</dbReference>
<dbReference type="InterPro" id="IPR055170">
    <property type="entry name" value="GFO_IDH_MocA-like_dom"/>
</dbReference>
<dbReference type="PANTHER" id="PTHR22604:SF105">
    <property type="entry name" value="TRANS-1,2-DIHYDROBENZENE-1,2-DIOL DEHYDROGENASE"/>
    <property type="match status" value="1"/>
</dbReference>
<dbReference type="RefSeq" id="WP_289444465.1">
    <property type="nucleotide sequence ID" value="NZ_JAUCGR010000001.1"/>
</dbReference>
<dbReference type="EMBL" id="JAUCGR010000001">
    <property type="protein sequence ID" value="MDM7829952.1"/>
    <property type="molecule type" value="Genomic_DNA"/>
</dbReference>